<evidence type="ECO:0000256" key="1">
    <source>
        <dbReference type="ARBA" id="ARBA00009183"/>
    </source>
</evidence>
<evidence type="ECO:0000256" key="3">
    <source>
        <dbReference type="ARBA" id="ARBA00022827"/>
    </source>
</evidence>
<evidence type="ECO:0000313" key="6">
    <source>
        <dbReference type="EnsemblPlants" id="EMT23421"/>
    </source>
</evidence>
<dbReference type="InterPro" id="IPR050346">
    <property type="entry name" value="FMO-like"/>
</dbReference>
<protein>
    <recommendedName>
        <fullName evidence="5">Flavin-containing monooxygenase</fullName>
        <ecNumber evidence="5">1.-.-.-</ecNumber>
    </recommendedName>
</protein>
<dbReference type="InterPro" id="IPR036188">
    <property type="entry name" value="FAD/NAD-bd_sf"/>
</dbReference>
<dbReference type="SUPFAM" id="SSF51905">
    <property type="entry name" value="FAD/NAD(P)-binding domain"/>
    <property type="match status" value="2"/>
</dbReference>
<keyword evidence="2 5" id="KW-0285">Flavoprotein</keyword>
<comment type="similarity">
    <text evidence="1 5">Belongs to the FMO family.</text>
</comment>
<dbReference type="GO" id="GO:0004499">
    <property type="term" value="F:N,N-dimethylaniline monooxygenase activity"/>
    <property type="evidence" value="ECO:0007669"/>
    <property type="project" value="InterPro"/>
</dbReference>
<name>M8CJA0_AEGTA</name>
<comment type="cofactor">
    <cofactor evidence="5">
        <name>FAD</name>
        <dbReference type="ChEBI" id="CHEBI:57692"/>
    </cofactor>
</comment>
<reference evidence="6" key="1">
    <citation type="submission" date="2015-06" db="UniProtKB">
        <authorList>
            <consortium name="EnsemblPlants"/>
        </authorList>
    </citation>
    <scope>IDENTIFICATION</scope>
</reference>
<keyword evidence="5" id="KW-0503">Monooxygenase</keyword>
<evidence type="ECO:0000256" key="2">
    <source>
        <dbReference type="ARBA" id="ARBA00022630"/>
    </source>
</evidence>
<evidence type="ECO:0000256" key="5">
    <source>
        <dbReference type="RuleBase" id="RU361177"/>
    </source>
</evidence>
<dbReference type="Pfam" id="PF00743">
    <property type="entry name" value="FMO-like"/>
    <property type="match status" value="2"/>
</dbReference>
<dbReference type="InterPro" id="IPR020946">
    <property type="entry name" value="Flavin_mOase-like"/>
</dbReference>
<dbReference type="EC" id="1.-.-.-" evidence="5"/>
<dbReference type="GO" id="GO:0050661">
    <property type="term" value="F:NADP binding"/>
    <property type="evidence" value="ECO:0007669"/>
    <property type="project" value="InterPro"/>
</dbReference>
<organism evidence="6">
    <name type="scientific">Aegilops tauschii</name>
    <name type="common">Tausch's goatgrass</name>
    <name type="synonym">Aegilops squarrosa</name>
    <dbReference type="NCBI Taxonomy" id="37682"/>
    <lineage>
        <taxon>Eukaryota</taxon>
        <taxon>Viridiplantae</taxon>
        <taxon>Streptophyta</taxon>
        <taxon>Embryophyta</taxon>
        <taxon>Tracheophyta</taxon>
        <taxon>Spermatophyta</taxon>
        <taxon>Magnoliopsida</taxon>
        <taxon>Liliopsida</taxon>
        <taxon>Poales</taxon>
        <taxon>Poaceae</taxon>
        <taxon>BOP clade</taxon>
        <taxon>Pooideae</taxon>
        <taxon>Triticodae</taxon>
        <taxon>Triticeae</taxon>
        <taxon>Triticinae</taxon>
        <taxon>Aegilops</taxon>
    </lineage>
</organism>
<dbReference type="Gene3D" id="3.50.50.60">
    <property type="entry name" value="FAD/NAD(P)-binding domain"/>
    <property type="match status" value="3"/>
</dbReference>
<proteinExistence type="inferred from homology"/>
<accession>M8CJA0</accession>
<dbReference type="GO" id="GO:0050660">
    <property type="term" value="F:flavin adenine dinucleotide binding"/>
    <property type="evidence" value="ECO:0007669"/>
    <property type="project" value="InterPro"/>
</dbReference>
<keyword evidence="3 5" id="KW-0274">FAD</keyword>
<dbReference type="EnsemblPlants" id="EMT23421">
    <property type="protein sequence ID" value="EMT23421"/>
    <property type="gene ID" value="F775_15499"/>
</dbReference>
<dbReference type="AlphaFoldDB" id="M8CJA0"/>
<sequence length="472" mass="53843">MEKYVIDRVFFLFPGHAEVLRYLQSFARRFDLDGLVRLETEVVRVSRETSGTSWRVRYSRKASGSEKRETDEEVFDAVVICNGHYSQPHFADVAGVDAWPGKQLHSTSYRVPEPFHGQVVVVIGCGPSGTDISRDIAGVAKEVHLASRWSLSATSEKLPGHANMWFHSEVRLPAPLNASGGNPKSADRMLAAIMCRYPLRAAFLEVHSFSRDQWTASLVERCFILHIHGDGSRRRGAVQIRRSMCEDGIAQEDDAVWCRGGVDDRETWHGRCNSTTLKMDWWQVAAAASYPARVLIVEYAGLGRYKYNFPFLTNDATVSVDDNCVDPLYKHVFPPQVAPRLSFIGLPLKVVPFPLFELQSHWVAGVLSGRFKLPSKDEMVRDVTAFHSRLAARGWPRRYTHRLRDREFENEDWLAEQCRRGGPEGWRREMFDAAMQVMVERPENYRDEWDGGDYDHLLAQANRDFAAHCQRP</sequence>
<keyword evidence="4 5" id="KW-0560">Oxidoreductase</keyword>
<dbReference type="ExpressionAtlas" id="M8CJA0">
    <property type="expression patterns" value="baseline"/>
</dbReference>
<evidence type="ECO:0000256" key="4">
    <source>
        <dbReference type="ARBA" id="ARBA00023002"/>
    </source>
</evidence>
<dbReference type="PANTHER" id="PTHR23023">
    <property type="entry name" value="DIMETHYLANILINE MONOOXYGENASE"/>
    <property type="match status" value="1"/>
</dbReference>